<dbReference type="InterPro" id="IPR058787">
    <property type="entry name" value="ApnL_M"/>
</dbReference>
<proteinExistence type="predicted"/>
<evidence type="ECO:0000259" key="1">
    <source>
        <dbReference type="Pfam" id="PF25837"/>
    </source>
</evidence>
<dbReference type="Pfam" id="PF25838">
    <property type="entry name" value="Apionate_lact_M"/>
    <property type="match status" value="1"/>
</dbReference>
<dbReference type="EMBL" id="CAESAF010000123">
    <property type="protein sequence ID" value="CAB4341138.1"/>
    <property type="molecule type" value="Genomic_DNA"/>
</dbReference>
<evidence type="ECO:0000313" key="3">
    <source>
        <dbReference type="EMBL" id="CAB4341138.1"/>
    </source>
</evidence>
<gene>
    <name evidence="3" type="ORF">UFOPK3574_00931</name>
</gene>
<name>A0A6J5ZIG9_9ZZZZ</name>
<organism evidence="3">
    <name type="scientific">freshwater metagenome</name>
    <dbReference type="NCBI Taxonomy" id="449393"/>
    <lineage>
        <taxon>unclassified sequences</taxon>
        <taxon>metagenomes</taxon>
        <taxon>ecological metagenomes</taxon>
    </lineage>
</organism>
<dbReference type="Pfam" id="PF25837">
    <property type="entry name" value="Apionate_lact_N"/>
    <property type="match status" value="1"/>
</dbReference>
<dbReference type="AlphaFoldDB" id="A0A6J5ZIG9"/>
<feature type="domain" description="D-apionate lactonase N-terminal" evidence="1">
    <location>
        <begin position="7"/>
        <end position="221"/>
    </location>
</feature>
<reference evidence="3" key="1">
    <citation type="submission" date="2020-05" db="EMBL/GenBank/DDBJ databases">
        <authorList>
            <person name="Chiriac C."/>
            <person name="Salcher M."/>
            <person name="Ghai R."/>
            <person name="Kavagutti S V."/>
        </authorList>
    </citation>
    <scope>NUCLEOTIDE SEQUENCE</scope>
</reference>
<evidence type="ECO:0000259" key="2">
    <source>
        <dbReference type="Pfam" id="PF25838"/>
    </source>
</evidence>
<sequence length="593" mass="65023">MSTNHWPDSTRIVHGGFTLDLAPGAIRNISFNGTRLIDLLYTAIRPVDWSTLEPDTHSEDVKIIGEDCVITITESLASALAAETKITLSAGNTFSVAYELKGLTEYSINRWGICFCLDTATWMGSEVSAAGNHHALKTEISPQRVVDGVIQGLFPAAYEMHLVAPDNRYIKVHSTGKLLEAEDQRNWTDNTYKIYSGSLSEPRPYITSDGSVWSQSVTFEVGAATRNSADAEKILVQEIDALPSIGLQFNNESLLSPDDLEKAFVLLDIDHLRVNEESLTPQKIATASSSGLTLETALLSSNYGQALQQEVLNLSQRVPAGSRILIHRQGRQIVEAVDLPKNESLNTYIPGSDAYLVDLHKEKYEFGNSVSYSMTPTVHSFDTETIFKTLHTQSESIAFAQKNLAPQVLISPITFSTRGNPETGHHRDERTNFANPEAAIRIRTIEGAAWTLGSIYALASAGAFSGSWHELFGEFGLIYSQSGSVKFSPAFHAIAALGAHHSHQLTIATSADNSWVAFENRETKRALFASLRPWVIEITPKVLAGYKSMQSLRGDDSAKASQIMDWWSYAETTPLSAESPLTLAPFEIALIRG</sequence>
<dbReference type="InterPro" id="IPR058788">
    <property type="entry name" value="ApnL_N"/>
</dbReference>
<feature type="domain" description="D-apionate lactonase TIM barrel" evidence="2">
    <location>
        <begin position="353"/>
        <end position="500"/>
    </location>
</feature>
<protein>
    <submittedName>
        <fullName evidence="3">Unannotated protein</fullName>
    </submittedName>
</protein>
<accession>A0A6J5ZIG9</accession>